<protein>
    <submittedName>
        <fullName evidence="1">Uncharacterized protein</fullName>
    </submittedName>
</protein>
<comment type="caution">
    <text evidence="1">The sequence shown here is derived from an EMBL/GenBank/DDBJ whole genome shotgun (WGS) entry which is preliminary data.</text>
</comment>
<keyword evidence="2" id="KW-1185">Reference proteome</keyword>
<accession>A0AAD8QD72</accession>
<dbReference type="EMBL" id="JAHLJV010000003">
    <property type="protein sequence ID" value="KAK1598844.1"/>
    <property type="molecule type" value="Genomic_DNA"/>
</dbReference>
<reference evidence="1" key="1">
    <citation type="submission" date="2021-06" db="EMBL/GenBank/DDBJ databases">
        <title>Comparative genomics, transcriptomics and evolutionary studies reveal genomic signatures of adaptation to plant cell wall in hemibiotrophic fungi.</title>
        <authorList>
            <consortium name="DOE Joint Genome Institute"/>
            <person name="Baroncelli R."/>
            <person name="Diaz J.F."/>
            <person name="Benocci T."/>
            <person name="Peng M."/>
            <person name="Battaglia E."/>
            <person name="Haridas S."/>
            <person name="Andreopoulos W."/>
            <person name="Labutti K."/>
            <person name="Pangilinan J."/>
            <person name="Floch G.L."/>
            <person name="Makela M.R."/>
            <person name="Henrissat B."/>
            <person name="Grigoriev I.V."/>
            <person name="Crouch J.A."/>
            <person name="De Vries R.P."/>
            <person name="Sukno S.A."/>
            <person name="Thon M.R."/>
        </authorList>
    </citation>
    <scope>NUCLEOTIDE SEQUENCE</scope>
    <source>
        <strain evidence="1">CBS 125086</strain>
    </source>
</reference>
<organism evidence="1 2">
    <name type="scientific">Colletotrichum navitas</name>
    <dbReference type="NCBI Taxonomy" id="681940"/>
    <lineage>
        <taxon>Eukaryota</taxon>
        <taxon>Fungi</taxon>
        <taxon>Dikarya</taxon>
        <taxon>Ascomycota</taxon>
        <taxon>Pezizomycotina</taxon>
        <taxon>Sordariomycetes</taxon>
        <taxon>Hypocreomycetidae</taxon>
        <taxon>Glomerellales</taxon>
        <taxon>Glomerellaceae</taxon>
        <taxon>Colletotrichum</taxon>
        <taxon>Colletotrichum graminicola species complex</taxon>
    </lineage>
</organism>
<evidence type="ECO:0000313" key="1">
    <source>
        <dbReference type="EMBL" id="KAK1598844.1"/>
    </source>
</evidence>
<gene>
    <name evidence="1" type="ORF">LY79DRAFT_536236</name>
</gene>
<dbReference type="GeneID" id="85440820"/>
<proteinExistence type="predicted"/>
<dbReference type="RefSeq" id="XP_060419506.1">
    <property type="nucleotide sequence ID" value="XM_060556580.1"/>
</dbReference>
<dbReference type="Proteomes" id="UP001230504">
    <property type="component" value="Unassembled WGS sequence"/>
</dbReference>
<name>A0AAD8QD72_9PEZI</name>
<evidence type="ECO:0000313" key="2">
    <source>
        <dbReference type="Proteomes" id="UP001230504"/>
    </source>
</evidence>
<sequence length="65" mass="7211">MQIGSTILRQLSVSDWMILTSRSLSCAPALLALVSNRSLSHSSEQALHLRIITVKQSVPLWVLRP</sequence>
<dbReference type="AlphaFoldDB" id="A0AAD8QD72"/>